<dbReference type="Proteomes" id="UP000556436">
    <property type="component" value="Unassembled WGS sequence"/>
</dbReference>
<accession>A0A7W7LCU8</accession>
<keyword evidence="1" id="KW-0732">Signal</keyword>
<dbReference type="AlphaFoldDB" id="A0A7W7LCU8"/>
<keyword evidence="3" id="KW-1185">Reference proteome</keyword>
<reference evidence="2 3" key="1">
    <citation type="submission" date="2020-08" db="EMBL/GenBank/DDBJ databases">
        <title>Genomic Encyclopedia of Type Strains, Phase III (KMG-III): the genomes of soil and plant-associated and newly described type strains.</title>
        <authorList>
            <person name="Whitman W."/>
        </authorList>
    </citation>
    <scope>NUCLEOTIDE SEQUENCE [LARGE SCALE GENOMIC DNA]</scope>
    <source>
        <strain evidence="2 3">CECT 3265</strain>
    </source>
</reference>
<evidence type="ECO:0000313" key="2">
    <source>
        <dbReference type="EMBL" id="MBB4887862.1"/>
    </source>
</evidence>
<dbReference type="EMBL" id="JACHJG010000007">
    <property type="protein sequence ID" value="MBB4887862.1"/>
    <property type="molecule type" value="Genomic_DNA"/>
</dbReference>
<evidence type="ECO:0000313" key="3">
    <source>
        <dbReference type="Proteomes" id="UP000556436"/>
    </source>
</evidence>
<feature type="signal peptide" evidence="1">
    <location>
        <begin position="1"/>
        <end position="27"/>
    </location>
</feature>
<protein>
    <submittedName>
        <fullName evidence="2">TolA-binding protein</fullName>
    </submittedName>
</protein>
<feature type="chain" id="PRO_5031211031" evidence="1">
    <location>
        <begin position="28"/>
        <end position="149"/>
    </location>
</feature>
<name>A0A7W7LCU8_STRNE</name>
<gene>
    <name evidence="2" type="ORF">FHS38_003916</name>
</gene>
<dbReference type="RefSeq" id="WP_184735016.1">
    <property type="nucleotide sequence ID" value="NZ_BMRW01000019.1"/>
</dbReference>
<organism evidence="2 3">
    <name type="scientific">Streptomyces netropsis</name>
    <name type="common">Streptoverticillium netropsis</name>
    <dbReference type="NCBI Taxonomy" id="55404"/>
    <lineage>
        <taxon>Bacteria</taxon>
        <taxon>Bacillati</taxon>
        <taxon>Actinomycetota</taxon>
        <taxon>Actinomycetes</taxon>
        <taxon>Kitasatosporales</taxon>
        <taxon>Streptomycetaceae</taxon>
        <taxon>Streptomyces</taxon>
    </lineage>
</organism>
<proteinExistence type="predicted"/>
<comment type="caution">
    <text evidence="2">The sequence shown here is derived from an EMBL/GenBank/DDBJ whole genome shotgun (WGS) entry which is preliminary data.</text>
</comment>
<sequence length="149" mass="15287">MRIKLASTAIAAVCGSLALGVTAPALAAAPEPGRVTVAAAPTALEETVSLGHRIVREARSASPDAAKLGALQQQLRAAAGRAPDPLDELEQALDKLFKDVTKIIDEVAREDAAATTLAADMVAADLKDLPERPARQGVTAPISVPVPLQ</sequence>
<evidence type="ECO:0000256" key="1">
    <source>
        <dbReference type="SAM" id="SignalP"/>
    </source>
</evidence>